<dbReference type="NCBIfam" id="NF000848">
    <property type="entry name" value="PRK00074.1"/>
    <property type="match status" value="1"/>
</dbReference>
<comment type="function">
    <text evidence="1">Catalyzes the synthesis of GMP from XMP.</text>
</comment>
<name>F8F3P0_GRAC1</name>
<organism evidence="12 13">
    <name type="scientific">Gracilinema caldarium (strain ATCC 51460 / DSM 7334 / H1)</name>
    <name type="common">Treponema caldarium</name>
    <dbReference type="NCBI Taxonomy" id="744872"/>
    <lineage>
        <taxon>Bacteria</taxon>
        <taxon>Pseudomonadati</taxon>
        <taxon>Spirochaetota</taxon>
        <taxon>Spirochaetia</taxon>
        <taxon>Spirochaetales</taxon>
        <taxon>Breznakiellaceae</taxon>
        <taxon>Gracilinema</taxon>
    </lineage>
</organism>
<dbReference type="Gene3D" id="3.30.300.10">
    <property type="match status" value="1"/>
</dbReference>
<dbReference type="InterPro" id="IPR001674">
    <property type="entry name" value="GMP_synth_C"/>
</dbReference>
<dbReference type="STRING" id="744872.Spica_1847"/>
<evidence type="ECO:0000256" key="2">
    <source>
        <dbReference type="ARBA" id="ARBA00005153"/>
    </source>
</evidence>
<dbReference type="KEGG" id="scd:Spica_1847"/>
<dbReference type="SUPFAM" id="SSF52402">
    <property type="entry name" value="Adenine nucleotide alpha hydrolases-like"/>
    <property type="match status" value="1"/>
</dbReference>
<dbReference type="GO" id="GO:0003921">
    <property type="term" value="F:GMP synthase activity"/>
    <property type="evidence" value="ECO:0007669"/>
    <property type="project" value="InterPro"/>
</dbReference>
<dbReference type="FunFam" id="3.30.300.10:FF:000002">
    <property type="entry name" value="GMP synthase [glutamine-hydrolyzing]"/>
    <property type="match status" value="1"/>
</dbReference>
<dbReference type="SUPFAM" id="SSF52317">
    <property type="entry name" value="Class I glutamine amidotransferase-like"/>
    <property type="match status" value="1"/>
</dbReference>
<protein>
    <recommendedName>
        <fullName evidence="3">GMP synthase (glutamine-hydrolyzing)</fullName>
        <ecNumber evidence="3">6.3.5.2</ecNumber>
    </recommendedName>
</protein>
<dbReference type="RefSeq" id="WP_013969275.1">
    <property type="nucleotide sequence ID" value="NC_015732.1"/>
</dbReference>
<comment type="pathway">
    <text evidence="2">Purine metabolism; GMP biosynthesis; GMP from XMP (L-Gln route): step 1/1.</text>
</comment>
<evidence type="ECO:0000256" key="3">
    <source>
        <dbReference type="ARBA" id="ARBA00012746"/>
    </source>
</evidence>
<dbReference type="Proteomes" id="UP000000503">
    <property type="component" value="Chromosome"/>
</dbReference>
<feature type="binding site" evidence="10">
    <location>
        <begin position="257"/>
        <end position="263"/>
    </location>
    <ligand>
        <name>ATP</name>
        <dbReference type="ChEBI" id="CHEBI:30616"/>
    </ligand>
</feature>
<dbReference type="Pfam" id="PF02540">
    <property type="entry name" value="NAD_synthase"/>
    <property type="match status" value="1"/>
</dbReference>
<dbReference type="PROSITE" id="PS51273">
    <property type="entry name" value="GATASE_TYPE_1"/>
    <property type="match status" value="1"/>
</dbReference>
<dbReference type="HOGENOM" id="CLU_014340_0_5_12"/>
<dbReference type="PROSITE" id="PS51553">
    <property type="entry name" value="GMPS_ATP_PPASE"/>
    <property type="match status" value="1"/>
</dbReference>
<dbReference type="InterPro" id="IPR004739">
    <property type="entry name" value="GMP_synth_GATase"/>
</dbReference>
<dbReference type="Pfam" id="PF00958">
    <property type="entry name" value="GMP_synt_C"/>
    <property type="match status" value="1"/>
</dbReference>
<dbReference type="InterPro" id="IPR022310">
    <property type="entry name" value="NAD/GMP_synthase"/>
</dbReference>
<keyword evidence="8 10" id="KW-0067">ATP-binding</keyword>
<evidence type="ECO:0000256" key="7">
    <source>
        <dbReference type="ARBA" id="ARBA00022755"/>
    </source>
</evidence>
<evidence type="ECO:0000256" key="4">
    <source>
        <dbReference type="ARBA" id="ARBA00022598"/>
    </source>
</evidence>
<dbReference type="GO" id="GO:0005524">
    <property type="term" value="F:ATP binding"/>
    <property type="evidence" value="ECO:0007669"/>
    <property type="project" value="UniProtKB-UniRule"/>
</dbReference>
<dbReference type="CDD" id="cd01997">
    <property type="entry name" value="GMP_synthase_C"/>
    <property type="match status" value="1"/>
</dbReference>
<evidence type="ECO:0000259" key="11">
    <source>
        <dbReference type="PROSITE" id="PS51553"/>
    </source>
</evidence>
<evidence type="ECO:0000313" key="13">
    <source>
        <dbReference type="Proteomes" id="UP000000503"/>
    </source>
</evidence>
<keyword evidence="5 10" id="KW-0547">Nucleotide-binding</keyword>
<evidence type="ECO:0000313" key="12">
    <source>
        <dbReference type="EMBL" id="AEJ19984.1"/>
    </source>
</evidence>
<dbReference type="CDD" id="cd01742">
    <property type="entry name" value="GATase1_GMP_Synthase"/>
    <property type="match status" value="1"/>
</dbReference>
<dbReference type="GO" id="GO:0005829">
    <property type="term" value="C:cytosol"/>
    <property type="evidence" value="ECO:0007669"/>
    <property type="project" value="TreeGrafter"/>
</dbReference>
<dbReference type="PANTHER" id="PTHR11922">
    <property type="entry name" value="GMP SYNTHASE-RELATED"/>
    <property type="match status" value="1"/>
</dbReference>
<feature type="domain" description="GMPS ATP-PPase" evidence="11">
    <location>
        <begin position="230"/>
        <end position="428"/>
    </location>
</feature>
<keyword evidence="4" id="KW-0436">Ligase</keyword>
<evidence type="ECO:0000256" key="1">
    <source>
        <dbReference type="ARBA" id="ARBA00002332"/>
    </source>
</evidence>
<evidence type="ECO:0000256" key="8">
    <source>
        <dbReference type="ARBA" id="ARBA00022840"/>
    </source>
</evidence>
<dbReference type="EC" id="6.3.5.2" evidence="3"/>
<dbReference type="AlphaFoldDB" id="F8F3P0"/>
<dbReference type="PANTHER" id="PTHR11922:SF2">
    <property type="entry name" value="GMP SYNTHASE [GLUTAMINE-HYDROLYZING]"/>
    <property type="match status" value="1"/>
</dbReference>
<sequence length="553" mass="60428">MDKIVILDFGSQTTQLIGRRIREFGVYTEIVPGDAPLTCTILDGAKGIILSGSPSSVYEPGAPVPDPAVYNTGLPLLGICYGLQRMTADHGGRVEPLPEREYGGVRVTLEAVAIQNLPPTSGAGKARAFLSSFAASLSPAAASPTASSGAAPTQRDSSFTAWMSHGDSLALLAPGFIQIGTSAHGFPAVLIHESKPWFGLQFHPEVTHCEHGRDILKAFALDICGAAPEWTMERYIEEVRANLAQRVGRNPVLLLISGGVDSTVAGALLLKTLDPDQVHLMYMDTGLMRKKETEIVSANLNRLGAKHLHIIHCEKDFLSALSGLTDPEEKRRAIGDLFIRIQEREVGRLGLPETYFLAQGTLYTDLIESGKGVGKKAHVIKSHHNVRSPLVEAKRNAGRIIEPLDRLYKDEVRALGRILGIDEDIVMRHPFPGPGLAVRILGEVTREKCDILREADDIYIRELKRRGLYDQIWQAFAVLLPIRSVGVAGDVRKYGWVLALRAIVSEDGMTADVYPFPMKDLLEISTLITNTVKDIGRVTYDISSKPPATIEWE</sequence>
<evidence type="ECO:0000256" key="10">
    <source>
        <dbReference type="PROSITE-ProRule" id="PRU00886"/>
    </source>
</evidence>
<keyword evidence="9" id="KW-0315">Glutamine amidotransferase</keyword>
<evidence type="ECO:0000256" key="5">
    <source>
        <dbReference type="ARBA" id="ARBA00022741"/>
    </source>
</evidence>
<dbReference type="NCBIfam" id="TIGR00884">
    <property type="entry name" value="guaA_Cterm"/>
    <property type="match status" value="1"/>
</dbReference>
<gene>
    <name evidence="12" type="ordered locus">Spica_1847</name>
</gene>
<proteinExistence type="predicted"/>
<dbReference type="InterPro" id="IPR029062">
    <property type="entry name" value="Class_I_gatase-like"/>
</dbReference>
<keyword evidence="6 10" id="KW-0332">GMP biosynthesis</keyword>
<dbReference type="OrthoDB" id="9802219at2"/>
<reference evidence="13" key="1">
    <citation type="journal article" date="2013" name="Stand. Genomic Sci.">
        <title>Genome sequence of the thermophilic fresh-water bacterium Spirochaeta caldaria type strain (H1(T)), reclassification of Spirochaeta caldaria, Spirochaeta stenostrepta, and Spirochaeta zuelzerae in the genus Treponema as Treponema caldaria comb. nov., Treponema stenostrepta comb. nov., and Treponema zuelzerae comb. nov., and emendation of the genus Treponema.</title>
        <authorList>
            <person name="Abt B."/>
            <person name="Goker M."/>
            <person name="Scheuner C."/>
            <person name="Han C."/>
            <person name="Lu M."/>
            <person name="Misra M."/>
            <person name="Lapidus A."/>
            <person name="Nolan M."/>
            <person name="Lucas S."/>
            <person name="Hammon N."/>
            <person name="Deshpande S."/>
            <person name="Cheng J.F."/>
            <person name="Tapia R."/>
            <person name="Goodwin L.A."/>
            <person name="Pitluck S."/>
            <person name="Liolios K."/>
            <person name="Pagani I."/>
            <person name="Ivanova N."/>
            <person name="Mavromatis K."/>
            <person name="Mikhailova N."/>
            <person name="Huntemann M."/>
            <person name="Pati A."/>
            <person name="Chen A."/>
            <person name="Palaniappan K."/>
            <person name="Land M."/>
            <person name="Hauser L."/>
            <person name="Jeffries C.D."/>
            <person name="Rohde M."/>
            <person name="Spring S."/>
            <person name="Gronow S."/>
            <person name="Detter J.C."/>
            <person name="Bristow J."/>
            <person name="Eisen J.A."/>
            <person name="Markowitz V."/>
            <person name="Hugenholtz P."/>
            <person name="Kyrpides N.C."/>
            <person name="Woyke T."/>
            <person name="Klenk H.P."/>
        </authorList>
    </citation>
    <scope>NUCLEOTIDE SEQUENCE</scope>
    <source>
        <strain evidence="13">ATCC 51460 / DSM 7334 / H1</strain>
    </source>
</reference>
<dbReference type="SUPFAM" id="SSF54810">
    <property type="entry name" value="GMP synthetase C-terminal dimerisation domain"/>
    <property type="match status" value="1"/>
</dbReference>
<keyword evidence="7 10" id="KW-0658">Purine biosynthesis</keyword>
<keyword evidence="13" id="KW-1185">Reference proteome</keyword>
<dbReference type="InterPro" id="IPR025777">
    <property type="entry name" value="GMPS_ATP_PPase_dom"/>
</dbReference>
<dbReference type="InterPro" id="IPR017926">
    <property type="entry name" value="GATASE"/>
</dbReference>
<dbReference type="eggNOG" id="COG0519">
    <property type="taxonomic scope" value="Bacteria"/>
</dbReference>
<dbReference type="Gene3D" id="3.40.50.880">
    <property type="match status" value="1"/>
</dbReference>
<evidence type="ECO:0000256" key="6">
    <source>
        <dbReference type="ARBA" id="ARBA00022749"/>
    </source>
</evidence>
<dbReference type="UniPathway" id="UPA00189">
    <property type="reaction ID" value="UER00296"/>
</dbReference>
<accession>F8F3P0</accession>
<dbReference type="InterPro" id="IPR014729">
    <property type="entry name" value="Rossmann-like_a/b/a_fold"/>
</dbReference>
<dbReference type="EMBL" id="CP002868">
    <property type="protein sequence ID" value="AEJ19984.1"/>
    <property type="molecule type" value="Genomic_DNA"/>
</dbReference>
<dbReference type="Gene3D" id="3.40.50.620">
    <property type="entry name" value="HUPs"/>
    <property type="match status" value="1"/>
</dbReference>
<dbReference type="Pfam" id="PF00117">
    <property type="entry name" value="GATase"/>
    <property type="match status" value="1"/>
</dbReference>
<evidence type="ECO:0000256" key="9">
    <source>
        <dbReference type="ARBA" id="ARBA00022962"/>
    </source>
</evidence>